<dbReference type="Pfam" id="PF00989">
    <property type="entry name" value="PAS"/>
    <property type="match status" value="1"/>
</dbReference>
<evidence type="ECO:0000313" key="11">
    <source>
        <dbReference type="Proteomes" id="UP000829999"/>
    </source>
</evidence>
<dbReference type="GO" id="GO:0005737">
    <property type="term" value="C:cytoplasm"/>
    <property type="evidence" value="ECO:0007669"/>
    <property type="project" value="UniProtKB-SubCell"/>
</dbReference>
<dbReference type="CDD" id="cd00130">
    <property type="entry name" value="PAS"/>
    <property type="match status" value="2"/>
</dbReference>
<dbReference type="CTD" id="31251"/>
<dbReference type="InterPro" id="IPR013655">
    <property type="entry name" value="PAS_fold_3"/>
</dbReference>
<accession>A0A9R0E6W0</accession>
<dbReference type="InterPro" id="IPR013767">
    <property type="entry name" value="PAS_fold"/>
</dbReference>
<feature type="domain" description="PAS" evidence="10">
    <location>
        <begin position="179"/>
        <end position="228"/>
    </location>
</feature>
<dbReference type="GO" id="GO:0000976">
    <property type="term" value="F:transcription cis-regulatory region binding"/>
    <property type="evidence" value="ECO:0007669"/>
    <property type="project" value="TreeGrafter"/>
</dbReference>
<comment type="subcellular location">
    <subcellularLocation>
        <location evidence="2">Cytoplasm</location>
    </subcellularLocation>
    <subcellularLocation>
        <location evidence="1">Nucleus</location>
    </subcellularLocation>
</comment>
<evidence type="ECO:0000256" key="6">
    <source>
        <dbReference type="ARBA" id="ARBA00023108"/>
    </source>
</evidence>
<feature type="region of interest" description="Disordered" evidence="9">
    <location>
        <begin position="1045"/>
        <end position="1064"/>
    </location>
</feature>
<dbReference type="Gene3D" id="1.20.5.770">
    <property type="entry name" value="Single helix bin"/>
    <property type="match status" value="1"/>
</dbReference>
<dbReference type="PROSITE" id="PS50112">
    <property type="entry name" value="PAS"/>
    <property type="match status" value="2"/>
</dbReference>
<evidence type="ECO:0000256" key="9">
    <source>
        <dbReference type="SAM" id="MobiDB-lite"/>
    </source>
</evidence>
<evidence type="ECO:0000256" key="1">
    <source>
        <dbReference type="ARBA" id="ARBA00004123"/>
    </source>
</evidence>
<organism evidence="11 12">
    <name type="scientific">Spodoptera frugiperda</name>
    <name type="common">Fall armyworm</name>
    <dbReference type="NCBI Taxonomy" id="7108"/>
    <lineage>
        <taxon>Eukaryota</taxon>
        <taxon>Metazoa</taxon>
        <taxon>Ecdysozoa</taxon>
        <taxon>Arthropoda</taxon>
        <taxon>Hexapoda</taxon>
        <taxon>Insecta</taxon>
        <taxon>Pterygota</taxon>
        <taxon>Neoptera</taxon>
        <taxon>Endopterygota</taxon>
        <taxon>Lepidoptera</taxon>
        <taxon>Glossata</taxon>
        <taxon>Ditrysia</taxon>
        <taxon>Noctuoidea</taxon>
        <taxon>Noctuidae</taxon>
        <taxon>Amphipyrinae</taxon>
        <taxon>Spodoptera</taxon>
    </lineage>
</organism>
<dbReference type="PANTHER" id="PTHR11269">
    <property type="entry name" value="PERIOD CIRCADIAN PROTEIN"/>
    <property type="match status" value="1"/>
</dbReference>
<keyword evidence="7" id="KW-0539">Nucleus</keyword>
<dbReference type="InterPro" id="IPR035965">
    <property type="entry name" value="PAS-like_dom_sf"/>
</dbReference>
<gene>
    <name evidence="12" type="primary">LOC118261937</name>
</gene>
<protein>
    <recommendedName>
        <fullName evidence="8">Period circadian protein</fullName>
    </recommendedName>
</protein>
<sequence>MDNLDDSENNAKISDSAYSNSCSNSQSRRSHSSKSTHSGSNSSGSSGYGGKPSTSGSSNNLGQPPKKDKEPKKKKPQIETMVPDVVVETEARAPEPVPTFDAPKEDQLDVIPSLPPAHAQSEKGVENMDICTPELNTLKDEVVSCNISQVNPGSSFVTGRPLQATYCADGFSCVISMHDGVVMYATSSLTTTLGFPKDMWIGRSFIDFVHPRDRNTFASQITNGLAVPKIVNVQSPANSVSTMVCRIRRYRGLTTGFGVKERVVGFMPFLLKLTFKNISDEEGKVIYLVIQATPFFSAFKTPNEVVVKAVPFVIRHAANGHIEYVDPESVPYLGYLPQDLADKDALMLYHPDDLMYLRQVYDTIVKEGGLPRSKAYRMITQNGDYIRLETEWSSFINPWSKKLEFVIGKHHILEGPTNPDVFQSPEPEKSMKIPEEEKNKAQMLRETIIRTMNEALTKPAEIAKQQMSKRCQDLASFMESLMEEVPKTDEELRLEIHDPDHSYYERDSVMLGGISPHHDYYDSKSSTETPLSYNQLNYNETLQRYFDSHQPISYEDYNTVTGENILGLKDPRPIINHCLSPMAQHSGDSGEMTCSSDSNGMVMGSNSPVMPLGDYQPIRLTEALLSKHNADMEKELMKMHRETRSSSKGEREKNSNETRKKKKEHLARCNASYHPTSAGATNTEHQQPHGVKRTSKMMDADAGAHKHHCPSPRQARRNKRTLSTNAAVAQPSTSITTTTVGQLATASNHWPTPPANNMNTFILGVGIPQQMSIMSPMPHPMQAMHTMPAVPGMFPMYYAPAAAPQPMPTSSGHHHIPSSSQHQFPAPMMMYSQPMYGAPFMYSPMAQQMSYPMQQSHMMAQSMQQYTNTMNPLGLTSSNYEESTEAVPNTPPSARESRLSKLNRLGNSEETPDKTDGESSYSSFYSSFFKTESGSAEDSGDGKNGKDKQARSPLNLTSSYHLSHPTKKVARRKMEPPWLEQVCVTSELVYKYQILTKSMEETLSSDKQKMKTLEQPSLVNEQLSQLYLDLQLEGAAARLTLEEGITSSSSSGEETTTVTKTSRRKREYSKLVMIYEEDAPLPPPPEDAVEGGEASSSSTC</sequence>
<reference evidence="12" key="1">
    <citation type="submission" date="2025-08" db="UniProtKB">
        <authorList>
            <consortium name="RefSeq"/>
        </authorList>
    </citation>
    <scope>IDENTIFICATION</scope>
    <source>
        <tissue evidence="12">Whole larval tissue</tissue>
    </source>
</reference>
<dbReference type="Gene3D" id="3.30.450.20">
    <property type="entry name" value="PAS domain"/>
    <property type="match status" value="2"/>
</dbReference>
<evidence type="ECO:0000256" key="4">
    <source>
        <dbReference type="ARBA" id="ARBA00022553"/>
    </source>
</evidence>
<dbReference type="GO" id="GO:0000122">
    <property type="term" value="P:negative regulation of transcription by RNA polymerase II"/>
    <property type="evidence" value="ECO:0007669"/>
    <property type="project" value="TreeGrafter"/>
</dbReference>
<dbReference type="AlphaFoldDB" id="A0A9R0E6W0"/>
<evidence type="ECO:0000256" key="2">
    <source>
        <dbReference type="ARBA" id="ARBA00004496"/>
    </source>
</evidence>
<dbReference type="PANTHER" id="PTHR11269:SF16">
    <property type="entry name" value="PERIOD CIRCADIAN PROTEIN"/>
    <property type="match status" value="1"/>
</dbReference>
<evidence type="ECO:0000256" key="5">
    <source>
        <dbReference type="ARBA" id="ARBA00022737"/>
    </source>
</evidence>
<feature type="compositionally biased region" description="Basic and acidic residues" evidence="9">
    <location>
        <begin position="639"/>
        <end position="658"/>
    </location>
</feature>
<feature type="region of interest" description="Disordered" evidence="9">
    <location>
        <begin position="1"/>
        <end position="86"/>
    </location>
</feature>
<keyword evidence="4" id="KW-0597">Phosphoprotein</keyword>
<dbReference type="SMART" id="SM00091">
    <property type="entry name" value="PAS"/>
    <property type="match status" value="2"/>
</dbReference>
<dbReference type="GO" id="GO:0005634">
    <property type="term" value="C:nucleus"/>
    <property type="evidence" value="ECO:0007669"/>
    <property type="project" value="UniProtKB-SubCell"/>
</dbReference>
<dbReference type="InterPro" id="IPR000014">
    <property type="entry name" value="PAS"/>
</dbReference>
<dbReference type="InterPro" id="IPR050760">
    <property type="entry name" value="Period_circadian_regulator"/>
</dbReference>
<evidence type="ECO:0000256" key="8">
    <source>
        <dbReference type="ARBA" id="ARBA00040849"/>
    </source>
</evidence>
<feature type="region of interest" description="Disordered" evidence="9">
    <location>
        <begin position="1074"/>
        <end position="1100"/>
    </location>
</feature>
<feature type="compositionally biased region" description="Low complexity" evidence="9">
    <location>
        <begin position="14"/>
        <end position="27"/>
    </location>
</feature>
<name>A0A9R0E6W0_SPOFR</name>
<dbReference type="GO" id="GO:0001222">
    <property type="term" value="F:transcription corepressor binding"/>
    <property type="evidence" value="ECO:0007669"/>
    <property type="project" value="TreeGrafter"/>
</dbReference>
<dbReference type="InterPro" id="IPR022728">
    <property type="entry name" value="Period_circadian-like_C"/>
</dbReference>
<dbReference type="RefSeq" id="XP_050560397.1">
    <property type="nucleotide sequence ID" value="XM_050704440.1"/>
</dbReference>
<dbReference type="GO" id="GO:0032922">
    <property type="term" value="P:circadian regulation of gene expression"/>
    <property type="evidence" value="ECO:0007669"/>
    <property type="project" value="TreeGrafter"/>
</dbReference>
<feature type="domain" description="PAS" evidence="10">
    <location>
        <begin position="318"/>
        <end position="368"/>
    </location>
</feature>
<feature type="region of interest" description="Disordered" evidence="9">
    <location>
        <begin position="639"/>
        <end position="667"/>
    </location>
</feature>
<feature type="region of interest" description="Disordered" evidence="9">
    <location>
        <begin position="869"/>
        <end position="898"/>
    </location>
</feature>
<dbReference type="Proteomes" id="UP000829999">
    <property type="component" value="Chromosome 25"/>
</dbReference>
<dbReference type="SUPFAM" id="SSF55785">
    <property type="entry name" value="PYP-like sensor domain (PAS domain)"/>
    <property type="match status" value="2"/>
</dbReference>
<evidence type="ECO:0000256" key="3">
    <source>
        <dbReference type="ARBA" id="ARBA00022490"/>
    </source>
</evidence>
<dbReference type="GO" id="GO:0043153">
    <property type="term" value="P:entrainment of circadian clock by photoperiod"/>
    <property type="evidence" value="ECO:0007669"/>
    <property type="project" value="TreeGrafter"/>
</dbReference>
<feature type="compositionally biased region" description="Polar residues" evidence="9">
    <location>
        <begin position="952"/>
        <end position="961"/>
    </location>
</feature>
<keyword evidence="3" id="KW-0963">Cytoplasm</keyword>
<feature type="compositionally biased region" description="Basic and acidic residues" evidence="9">
    <location>
        <begin position="940"/>
        <end position="950"/>
    </location>
</feature>
<evidence type="ECO:0000256" key="7">
    <source>
        <dbReference type="ARBA" id="ARBA00023242"/>
    </source>
</evidence>
<dbReference type="GeneID" id="118261937"/>
<keyword evidence="5" id="KW-0677">Repeat</keyword>
<feature type="region of interest" description="Disordered" evidence="9">
    <location>
        <begin position="932"/>
        <end position="968"/>
    </location>
</feature>
<dbReference type="Pfam" id="PF12114">
    <property type="entry name" value="Period_C"/>
    <property type="match status" value="1"/>
</dbReference>
<evidence type="ECO:0000259" key="10">
    <source>
        <dbReference type="PROSITE" id="PS50112"/>
    </source>
</evidence>
<dbReference type="Pfam" id="PF08447">
    <property type="entry name" value="PAS_3"/>
    <property type="match status" value="1"/>
</dbReference>
<evidence type="ECO:0000313" key="12">
    <source>
        <dbReference type="RefSeq" id="XP_050560397.1"/>
    </source>
</evidence>
<feature type="compositionally biased region" description="Polar residues" evidence="9">
    <location>
        <begin position="869"/>
        <end position="881"/>
    </location>
</feature>
<feature type="compositionally biased region" description="Low complexity" evidence="9">
    <location>
        <begin position="35"/>
        <end position="58"/>
    </location>
</feature>
<feature type="compositionally biased region" description="Low complexity" evidence="9">
    <location>
        <begin position="1045"/>
        <end position="1060"/>
    </location>
</feature>
<proteinExistence type="predicted"/>
<keyword evidence="11" id="KW-1185">Reference proteome</keyword>
<keyword evidence="6" id="KW-0090">Biological rhythms</keyword>